<dbReference type="Proteomes" id="UP000749646">
    <property type="component" value="Unassembled WGS sequence"/>
</dbReference>
<dbReference type="AlphaFoldDB" id="A0A9P6J462"/>
<dbReference type="EMBL" id="JAAAHW010006394">
    <property type="protein sequence ID" value="KAF9962041.1"/>
    <property type="molecule type" value="Genomic_DNA"/>
</dbReference>
<proteinExistence type="predicted"/>
<evidence type="ECO:0000256" key="1">
    <source>
        <dbReference type="SAM" id="MobiDB-lite"/>
    </source>
</evidence>
<evidence type="ECO:0000313" key="2">
    <source>
        <dbReference type="EMBL" id="KAF9962041.1"/>
    </source>
</evidence>
<protein>
    <submittedName>
        <fullName evidence="2">Uncharacterized protein</fullName>
    </submittedName>
</protein>
<feature type="non-terminal residue" evidence="2">
    <location>
        <position position="104"/>
    </location>
</feature>
<evidence type="ECO:0000313" key="3">
    <source>
        <dbReference type="Proteomes" id="UP000749646"/>
    </source>
</evidence>
<reference evidence="2" key="1">
    <citation type="journal article" date="2020" name="Fungal Divers.">
        <title>Resolving the Mortierellaceae phylogeny through synthesis of multi-gene phylogenetics and phylogenomics.</title>
        <authorList>
            <person name="Vandepol N."/>
            <person name="Liber J."/>
            <person name="Desiro A."/>
            <person name="Na H."/>
            <person name="Kennedy M."/>
            <person name="Barry K."/>
            <person name="Grigoriev I.V."/>
            <person name="Miller A.N."/>
            <person name="O'Donnell K."/>
            <person name="Stajich J.E."/>
            <person name="Bonito G."/>
        </authorList>
    </citation>
    <scope>NUCLEOTIDE SEQUENCE</scope>
    <source>
        <strain evidence="2">MES-2147</strain>
    </source>
</reference>
<comment type="caution">
    <text evidence="2">The sequence shown here is derived from an EMBL/GenBank/DDBJ whole genome shotgun (WGS) entry which is preliminary data.</text>
</comment>
<accession>A0A9P6J462</accession>
<feature type="region of interest" description="Disordered" evidence="1">
    <location>
        <begin position="53"/>
        <end position="104"/>
    </location>
</feature>
<gene>
    <name evidence="2" type="ORF">BGZ65_009847</name>
</gene>
<sequence length="104" mass="11367">KGKGSKSEKAKDEEKCDAKKIKDAYSKAIQSDDHNDLGLSSKLLAPSYGHQFQIKDYDEDDGATNTDAKNTTEIENETEDNSDSDKNGAFIPNQLDLDPEAAEA</sequence>
<name>A0A9P6J462_9FUNG</name>
<keyword evidence="3" id="KW-1185">Reference proteome</keyword>
<organism evidence="2 3">
    <name type="scientific">Modicella reniformis</name>
    <dbReference type="NCBI Taxonomy" id="1440133"/>
    <lineage>
        <taxon>Eukaryota</taxon>
        <taxon>Fungi</taxon>
        <taxon>Fungi incertae sedis</taxon>
        <taxon>Mucoromycota</taxon>
        <taxon>Mortierellomycotina</taxon>
        <taxon>Mortierellomycetes</taxon>
        <taxon>Mortierellales</taxon>
        <taxon>Mortierellaceae</taxon>
        <taxon>Modicella</taxon>
    </lineage>
</organism>